<gene>
    <name evidence="1" type="ORF">OFY01_05305</name>
</gene>
<accession>A0ABT3TRR3</accession>
<reference evidence="1" key="1">
    <citation type="submission" date="2022-10" db="EMBL/GenBank/DDBJ databases">
        <title>Streptomyces beihaiensis sp. nov., a chitin degrading actinobacterium, isolated from shrimp pond soil.</title>
        <authorList>
            <person name="Xie J."/>
            <person name="Shen N."/>
        </authorList>
    </citation>
    <scope>NUCLEOTIDE SEQUENCE</scope>
    <source>
        <strain evidence="1">GXMU-J5</strain>
    </source>
</reference>
<dbReference type="EMBL" id="JAPHNL010000036">
    <property type="protein sequence ID" value="MCX3059191.1"/>
    <property type="molecule type" value="Genomic_DNA"/>
</dbReference>
<evidence type="ECO:0000313" key="2">
    <source>
        <dbReference type="Proteomes" id="UP001163064"/>
    </source>
</evidence>
<organism evidence="1 2">
    <name type="scientific">Streptomyces beihaiensis</name>
    <dbReference type="NCBI Taxonomy" id="2984495"/>
    <lineage>
        <taxon>Bacteria</taxon>
        <taxon>Bacillati</taxon>
        <taxon>Actinomycetota</taxon>
        <taxon>Actinomycetes</taxon>
        <taxon>Kitasatosporales</taxon>
        <taxon>Streptomycetaceae</taxon>
        <taxon>Streptomyces</taxon>
    </lineage>
</organism>
<keyword evidence="2" id="KW-1185">Reference proteome</keyword>
<dbReference type="RefSeq" id="WP_266596774.1">
    <property type="nucleotide sequence ID" value="NZ_JAPHNL010000036.1"/>
</dbReference>
<dbReference type="Proteomes" id="UP001163064">
    <property type="component" value="Unassembled WGS sequence"/>
</dbReference>
<proteinExistence type="predicted"/>
<name>A0ABT3TRR3_9ACTN</name>
<evidence type="ECO:0000313" key="1">
    <source>
        <dbReference type="EMBL" id="MCX3059191.1"/>
    </source>
</evidence>
<protein>
    <submittedName>
        <fullName evidence="1">Uncharacterized protein</fullName>
    </submittedName>
</protein>
<sequence>MRQLPSPANALRRSKVLRAGYTKGVAAGRAAKSRLNAYVAARAAADDGPSITPQHLSLLDGRTLNVCVLVPEGVDAVAARLLIGASSDPAPVPLTLTPRGAGRTPRATATAVLDLLDVDASTHTGTGAGAVTGAGAGSPLPSGLRRFLLAPGDWPLSVEFTTGTGAAERFALVDPPTLMPDGPNAPDPVRADGTYCRVTTTPTGRARISLGHDPAAAELISIDLGWTDLTLRGRLTGADEHQGATVELRLRGGGVTHRATPTWSGDRFSCTLDATAFGAVGTKEQVWDLVLKRPGHKAMRIARRRTDVREPKAVYRMPYRLLAAPGGNAFRVNPYYTPAGNLALRGALVATATGSPGSNR</sequence>
<comment type="caution">
    <text evidence="1">The sequence shown here is derived from an EMBL/GenBank/DDBJ whole genome shotgun (WGS) entry which is preliminary data.</text>
</comment>